<dbReference type="GO" id="GO:0006412">
    <property type="term" value="P:translation"/>
    <property type="evidence" value="ECO:0007669"/>
    <property type="project" value="InterPro"/>
</dbReference>
<evidence type="ECO:0000256" key="3">
    <source>
        <dbReference type="ARBA" id="ARBA00023274"/>
    </source>
</evidence>
<dbReference type="PANTHER" id="PTHR10442">
    <property type="entry name" value="40S RIBOSOMAL PROTEIN S21"/>
    <property type="match status" value="1"/>
</dbReference>
<proteinExistence type="inferred from homology"/>
<dbReference type="InParanoid" id="A0A1Y2FYY6"/>
<dbReference type="GO" id="GO:0042274">
    <property type="term" value="P:ribosomal small subunit biogenesis"/>
    <property type="evidence" value="ECO:0007669"/>
    <property type="project" value="UniProtKB-ARBA"/>
</dbReference>
<evidence type="ECO:0000256" key="1">
    <source>
        <dbReference type="ARBA" id="ARBA00010228"/>
    </source>
</evidence>
<dbReference type="InterPro" id="IPR001931">
    <property type="entry name" value="Ribosomal_eS21"/>
</dbReference>
<dbReference type="FunFam" id="3.30.1230.20:FF:000001">
    <property type="entry name" value="40S ribosomal protein S21"/>
    <property type="match status" value="1"/>
</dbReference>
<dbReference type="EMBL" id="MCGR01000006">
    <property type="protein sequence ID" value="ORY89338.1"/>
    <property type="molecule type" value="Genomic_DNA"/>
</dbReference>
<dbReference type="InterPro" id="IPR038579">
    <property type="entry name" value="Ribosomal_eS21_sf"/>
</dbReference>
<evidence type="ECO:0000313" key="5">
    <source>
        <dbReference type="Proteomes" id="UP000193467"/>
    </source>
</evidence>
<sequence>MLKIWKRRSRGNRLCWECERAAGSGQGSKACRGGNARQFLEGNRRAWEARERLDQGWTSSFTMQNDQGQVVDLYVPRKCSATNRLITAKDHASVQINVAEVDDEGKMTGSNVTYAFHGGVRETGDSDDSLNRLATEDGLLKQVWSYAK</sequence>
<dbReference type="FunCoup" id="A0A1Y2FYY6">
    <property type="interactions" value="379"/>
</dbReference>
<accession>A0A1Y2FYY6</accession>
<dbReference type="OrthoDB" id="278325at2759"/>
<dbReference type="PROSITE" id="PS00996">
    <property type="entry name" value="RIBOSOMAL_S21E"/>
    <property type="match status" value="1"/>
</dbReference>
<comment type="caution">
    <text evidence="4">The sequence shown here is derived from an EMBL/GenBank/DDBJ whole genome shotgun (WGS) entry which is preliminary data.</text>
</comment>
<dbReference type="Pfam" id="PF01249">
    <property type="entry name" value="Ribosomal_S21e"/>
    <property type="match status" value="1"/>
</dbReference>
<reference evidence="4 5" key="1">
    <citation type="submission" date="2016-07" db="EMBL/GenBank/DDBJ databases">
        <title>Pervasive Adenine N6-methylation of Active Genes in Fungi.</title>
        <authorList>
            <consortium name="DOE Joint Genome Institute"/>
            <person name="Mondo S.J."/>
            <person name="Dannebaum R.O."/>
            <person name="Kuo R.C."/>
            <person name="Labutti K."/>
            <person name="Haridas S."/>
            <person name="Kuo A."/>
            <person name="Salamov A."/>
            <person name="Ahrendt S.R."/>
            <person name="Lipzen A."/>
            <person name="Sullivan W."/>
            <person name="Andreopoulos W.B."/>
            <person name="Clum A."/>
            <person name="Lindquist E."/>
            <person name="Daum C."/>
            <person name="Ramamoorthy G.K."/>
            <person name="Gryganskyi A."/>
            <person name="Culley D."/>
            <person name="Magnuson J.K."/>
            <person name="James T.Y."/>
            <person name="O'Malley M.A."/>
            <person name="Stajich J.E."/>
            <person name="Spatafora J.W."/>
            <person name="Visel A."/>
            <person name="Grigoriev I.V."/>
        </authorList>
    </citation>
    <scope>NUCLEOTIDE SEQUENCE [LARGE SCALE GENOMIC DNA]</scope>
    <source>
        <strain evidence="4 5">62-1032</strain>
    </source>
</reference>
<evidence type="ECO:0000256" key="2">
    <source>
        <dbReference type="ARBA" id="ARBA00022980"/>
    </source>
</evidence>
<keyword evidence="3" id="KW-0687">Ribonucleoprotein</keyword>
<dbReference type="Gene3D" id="3.30.1230.20">
    <property type="match status" value="1"/>
</dbReference>
<dbReference type="STRING" id="106004.A0A1Y2FYY6"/>
<dbReference type="GO" id="GO:0022626">
    <property type="term" value="C:cytosolic ribosome"/>
    <property type="evidence" value="ECO:0007669"/>
    <property type="project" value="UniProtKB-ARBA"/>
</dbReference>
<dbReference type="GO" id="GO:0003735">
    <property type="term" value="F:structural constituent of ribosome"/>
    <property type="evidence" value="ECO:0007669"/>
    <property type="project" value="InterPro"/>
</dbReference>
<evidence type="ECO:0000313" key="4">
    <source>
        <dbReference type="EMBL" id="ORY89338.1"/>
    </source>
</evidence>
<gene>
    <name evidence="4" type="ORF">BCR35DRAFT_300480</name>
</gene>
<dbReference type="Proteomes" id="UP000193467">
    <property type="component" value="Unassembled WGS sequence"/>
</dbReference>
<comment type="similarity">
    <text evidence="1">Belongs to the eukaryotic ribosomal protein eS21 family.</text>
</comment>
<dbReference type="InterPro" id="IPR018279">
    <property type="entry name" value="Ribosomal_eS21_CS"/>
</dbReference>
<dbReference type="AlphaFoldDB" id="A0A1Y2FYY6"/>
<name>A0A1Y2FYY6_9BASI</name>
<protein>
    <submittedName>
        <fullName evidence="4">Ribosomal protein S21e-domain-containing protein</fullName>
    </submittedName>
</protein>
<organism evidence="4 5">
    <name type="scientific">Leucosporidium creatinivorum</name>
    <dbReference type="NCBI Taxonomy" id="106004"/>
    <lineage>
        <taxon>Eukaryota</taxon>
        <taxon>Fungi</taxon>
        <taxon>Dikarya</taxon>
        <taxon>Basidiomycota</taxon>
        <taxon>Pucciniomycotina</taxon>
        <taxon>Microbotryomycetes</taxon>
        <taxon>Leucosporidiales</taxon>
        <taxon>Leucosporidium</taxon>
    </lineage>
</organism>
<keyword evidence="2 4" id="KW-0689">Ribosomal protein</keyword>
<dbReference type="GO" id="GO:1990904">
    <property type="term" value="C:ribonucleoprotein complex"/>
    <property type="evidence" value="ECO:0007669"/>
    <property type="project" value="UniProtKB-KW"/>
</dbReference>
<keyword evidence="5" id="KW-1185">Reference proteome</keyword>